<sequence length="428" mass="48044">MMNRQKFIKSSTLLAASALFFKGTKVLADSKKIRIGVIGVNGMGWSNLTAILKNTNVVCTALCDVDENVLNSRVSELKKRDINVKTYIDYKQLLADNNVDAVIIGTPDHWHCLMMVDAVAAGKNVYVEKPIGNSIKECELMVAAAQKYNAIVQVGQWQRSQQHFEDAMKFLHAGSLGKVRMVKVWAYLGWKKDVPIVPDSAIPAGVHYDRWLGPATKRPFNANRFHFNFRWFWDYAGGLMTDWGVHMLDFALIGMKVSDPRSIMAAGGKFAYPDDVEETPDTLTTLYEFDGFNVQWEHAIGIDGGPYNKGHGVAFIGNNGTLVLNRQGWEVLPEGDRMAAVPFQKSKDNGLERHMDNFVEAILTRNRSILKAPVEAGAHIAVLSQMGNIAYRTGKKLYWDKDKRQFSDKEANKYLAANYHNGYLYPKV</sequence>
<feature type="domain" description="Gfo/Idh/MocA-like oxidoreductase N-terminal" evidence="1">
    <location>
        <begin position="33"/>
        <end position="155"/>
    </location>
</feature>
<dbReference type="Pfam" id="PF01408">
    <property type="entry name" value="GFO_IDH_MocA"/>
    <property type="match status" value="1"/>
</dbReference>
<comment type="caution">
    <text evidence="3">The sequence shown here is derived from an EMBL/GenBank/DDBJ whole genome shotgun (WGS) entry which is preliminary data.</text>
</comment>
<dbReference type="PANTHER" id="PTHR43818:SF5">
    <property type="entry name" value="OXIDOREDUCTASE FAMILY PROTEIN"/>
    <property type="match status" value="1"/>
</dbReference>
<name>A0ABV0BPW8_9SPHI</name>
<evidence type="ECO:0000259" key="2">
    <source>
        <dbReference type="Pfam" id="PF19051"/>
    </source>
</evidence>
<dbReference type="Proteomes" id="UP001409291">
    <property type="component" value="Unassembled WGS sequence"/>
</dbReference>
<dbReference type="InterPro" id="IPR000683">
    <property type="entry name" value="Gfo/Idh/MocA-like_OxRdtase_N"/>
</dbReference>
<dbReference type="PANTHER" id="PTHR43818">
    <property type="entry name" value="BCDNA.GH03377"/>
    <property type="match status" value="1"/>
</dbReference>
<dbReference type="InterPro" id="IPR050463">
    <property type="entry name" value="Gfo/Idh/MocA_oxidrdct_glycsds"/>
</dbReference>
<dbReference type="Gene3D" id="3.40.50.720">
    <property type="entry name" value="NAD(P)-binding Rossmann-like Domain"/>
    <property type="match status" value="1"/>
</dbReference>
<accession>A0ABV0BPW8</accession>
<dbReference type="InterPro" id="IPR043906">
    <property type="entry name" value="Gfo/Idh/MocA_OxRdtase_bact_C"/>
</dbReference>
<proteinExistence type="predicted"/>
<dbReference type="SUPFAM" id="SSF55347">
    <property type="entry name" value="Glyceraldehyde-3-phosphate dehydrogenase-like, C-terminal domain"/>
    <property type="match status" value="1"/>
</dbReference>
<dbReference type="RefSeq" id="WP_346580714.1">
    <property type="nucleotide sequence ID" value="NZ_JBDJNQ010000001.1"/>
</dbReference>
<feature type="domain" description="Gfo/Idh/MocA-like oxidoreductase bacterial type C-terminal" evidence="2">
    <location>
        <begin position="197"/>
        <end position="416"/>
    </location>
</feature>
<organism evidence="3 4">
    <name type="scientific">Sphingobacterium kitahiroshimense</name>
    <dbReference type="NCBI Taxonomy" id="470446"/>
    <lineage>
        <taxon>Bacteria</taxon>
        <taxon>Pseudomonadati</taxon>
        <taxon>Bacteroidota</taxon>
        <taxon>Sphingobacteriia</taxon>
        <taxon>Sphingobacteriales</taxon>
        <taxon>Sphingobacteriaceae</taxon>
        <taxon>Sphingobacterium</taxon>
    </lineage>
</organism>
<dbReference type="SUPFAM" id="SSF51735">
    <property type="entry name" value="NAD(P)-binding Rossmann-fold domains"/>
    <property type="match status" value="1"/>
</dbReference>
<evidence type="ECO:0000313" key="4">
    <source>
        <dbReference type="Proteomes" id="UP001409291"/>
    </source>
</evidence>
<dbReference type="InterPro" id="IPR036291">
    <property type="entry name" value="NAD(P)-bd_dom_sf"/>
</dbReference>
<evidence type="ECO:0000259" key="1">
    <source>
        <dbReference type="Pfam" id="PF01408"/>
    </source>
</evidence>
<gene>
    <name evidence="3" type="ORF">ABE541_04390</name>
</gene>
<dbReference type="EMBL" id="JBDJNQ010000001">
    <property type="protein sequence ID" value="MEN5376495.1"/>
    <property type="molecule type" value="Genomic_DNA"/>
</dbReference>
<dbReference type="Gene3D" id="3.30.360.10">
    <property type="entry name" value="Dihydrodipicolinate Reductase, domain 2"/>
    <property type="match status" value="1"/>
</dbReference>
<reference evidence="3 4" key="1">
    <citation type="submission" date="2024-04" db="EMBL/GenBank/DDBJ databases">
        <title>WGS of bacteria from Torrens River.</title>
        <authorList>
            <person name="Wyrsch E.R."/>
            <person name="Drigo B."/>
        </authorList>
    </citation>
    <scope>NUCLEOTIDE SEQUENCE [LARGE SCALE GENOMIC DNA]</scope>
    <source>
        <strain evidence="3 4">TWI391</strain>
    </source>
</reference>
<dbReference type="Pfam" id="PF19051">
    <property type="entry name" value="GFO_IDH_MocA_C2"/>
    <property type="match status" value="1"/>
</dbReference>
<protein>
    <submittedName>
        <fullName evidence="3">Gfo/Idh/MocA family oxidoreductase</fullName>
    </submittedName>
</protein>
<evidence type="ECO:0000313" key="3">
    <source>
        <dbReference type="EMBL" id="MEN5376495.1"/>
    </source>
</evidence>
<keyword evidence="4" id="KW-1185">Reference proteome</keyword>